<sequence>MRKKDKKAENDIIEVLTQACDEALSTIADFRWLSHELDYSNIQQSLTVRCVFDADADLKTLSSSPEGLALKQLIRDKLRSVGYLPGNNMNWIEFELASPKGKRKGTASERKVH</sequence>
<organism evidence="1 2">
    <name type="scientific">Zhongshania aliphaticivorans</name>
    <dbReference type="NCBI Taxonomy" id="1470434"/>
    <lineage>
        <taxon>Bacteria</taxon>
        <taxon>Pseudomonadati</taxon>
        <taxon>Pseudomonadota</taxon>
        <taxon>Gammaproteobacteria</taxon>
        <taxon>Cellvibrionales</taxon>
        <taxon>Spongiibacteraceae</taxon>
        <taxon>Zhongshania</taxon>
    </lineage>
</organism>
<dbReference type="KEGG" id="zal:AZF00_12695"/>
<dbReference type="Proteomes" id="UP000074119">
    <property type="component" value="Chromosome"/>
</dbReference>
<dbReference type="STRING" id="1470434.AZF00_12695"/>
<accession>A0A127M790</accession>
<name>A0A127M790_9GAMM</name>
<evidence type="ECO:0000313" key="1">
    <source>
        <dbReference type="EMBL" id="AMO69109.1"/>
    </source>
</evidence>
<evidence type="ECO:0008006" key="3">
    <source>
        <dbReference type="Google" id="ProtNLM"/>
    </source>
</evidence>
<dbReference type="EMBL" id="CP014544">
    <property type="protein sequence ID" value="AMO69109.1"/>
    <property type="molecule type" value="Genomic_DNA"/>
</dbReference>
<protein>
    <recommendedName>
        <fullName evidence="3">Fis family transcriptional regulator</fullName>
    </recommendedName>
</protein>
<reference evidence="1 2" key="1">
    <citation type="submission" date="2015-12" db="EMBL/GenBank/DDBJ databases">
        <authorList>
            <person name="Shamseldin A."/>
            <person name="Moawad H."/>
            <person name="Abd El-Rahim W.M."/>
            <person name="Sadowsky M.J."/>
        </authorList>
    </citation>
    <scope>NUCLEOTIDE SEQUENCE [LARGE SCALE GENOMIC DNA]</scope>
    <source>
        <strain evidence="1 2">SM2</strain>
    </source>
</reference>
<gene>
    <name evidence="1" type="ORF">AZF00_12695</name>
</gene>
<dbReference type="AlphaFoldDB" id="A0A127M790"/>
<dbReference type="RefSeq" id="WP_062383889.1">
    <property type="nucleotide sequence ID" value="NZ_CP014544.1"/>
</dbReference>
<evidence type="ECO:0000313" key="2">
    <source>
        <dbReference type="Proteomes" id="UP000074119"/>
    </source>
</evidence>
<proteinExistence type="predicted"/>